<feature type="chain" id="PRO_5013814762" description="Bacterial Ig-like domain-containing protein" evidence="3">
    <location>
        <begin position="16"/>
        <end position="1099"/>
    </location>
</feature>
<evidence type="ECO:0000256" key="3">
    <source>
        <dbReference type="SAM" id="SignalP"/>
    </source>
</evidence>
<feature type="compositionally biased region" description="Basic and acidic residues" evidence="1">
    <location>
        <begin position="1077"/>
        <end position="1087"/>
    </location>
</feature>
<keyword evidence="3" id="KW-0732">Signal</keyword>
<name>A0A2G5E5T1_AQUCA</name>
<organism evidence="4 5">
    <name type="scientific">Aquilegia coerulea</name>
    <name type="common">Rocky mountain columbine</name>
    <dbReference type="NCBI Taxonomy" id="218851"/>
    <lineage>
        <taxon>Eukaryota</taxon>
        <taxon>Viridiplantae</taxon>
        <taxon>Streptophyta</taxon>
        <taxon>Embryophyta</taxon>
        <taxon>Tracheophyta</taxon>
        <taxon>Spermatophyta</taxon>
        <taxon>Magnoliopsida</taxon>
        <taxon>Ranunculales</taxon>
        <taxon>Ranunculaceae</taxon>
        <taxon>Thalictroideae</taxon>
        <taxon>Aquilegia</taxon>
    </lineage>
</organism>
<dbReference type="PANTHER" id="PTHR34677:SF3">
    <property type="entry name" value="BACTERIAL IG-LIKE DOMAIN-CONTAINING PROTEIN"/>
    <property type="match status" value="1"/>
</dbReference>
<dbReference type="AlphaFoldDB" id="A0A2G5E5T1"/>
<evidence type="ECO:0000313" key="5">
    <source>
        <dbReference type="Proteomes" id="UP000230069"/>
    </source>
</evidence>
<keyword evidence="2" id="KW-0472">Membrane</keyword>
<protein>
    <recommendedName>
        <fullName evidence="6">Bacterial Ig-like domain-containing protein</fullName>
    </recommendedName>
</protein>
<reference evidence="4 5" key="1">
    <citation type="submission" date="2017-09" db="EMBL/GenBank/DDBJ databases">
        <title>WGS assembly of Aquilegia coerulea Goldsmith.</title>
        <authorList>
            <person name="Hodges S."/>
            <person name="Kramer E."/>
            <person name="Nordborg M."/>
            <person name="Tomkins J."/>
            <person name="Borevitz J."/>
            <person name="Derieg N."/>
            <person name="Yan J."/>
            <person name="Mihaltcheva S."/>
            <person name="Hayes R.D."/>
            <person name="Rokhsar D."/>
        </authorList>
    </citation>
    <scope>NUCLEOTIDE SEQUENCE [LARGE SCALE GENOMIC DNA]</scope>
    <source>
        <strain evidence="5">cv. Goldsmith</strain>
    </source>
</reference>
<keyword evidence="2" id="KW-1133">Transmembrane helix</keyword>
<feature type="non-terminal residue" evidence="4">
    <location>
        <position position="1"/>
    </location>
</feature>
<sequence>FCLVMVVLVMHSVQSTVIIHFDKTPLARTNSSTAIFRYSVLRPDGSNACKKHQNCSIHCELDGQTLKVCPLGSTIIRNLTVNHDHHFIVNVTTADGEKNSSSYKWFIDTIAPTASITTERMYTNAENTTLMITFSEPCTGQGGFKCINTSTCDILINGPAQVDASTFRQDKPGRKYSVVVAFSSDLVYGLVAIKMKDNFCTDQAGNRFQSANGSTIIVHFDRRPVKVDIWTSVPSYELQINKVPRTVLATNKMEDMEIYLDFSDPVVNSTKEIMSVLHANAGNLVPIHSKTHGNRRFVFELRNVSRTNIITVKLQSAFIIGRSGTPVSYVTPIAFMYDSTKPDVRLSTNSPGVTKESNINVIVEFTKPVFGFQTSGLKVRGGRITRQVFRELSKSLYSLTVLGTAHNVISVLVPEGKVTDVAGNQNLASNRIEVRQYSPPAISVALHSFVTAGLLATSLAAAVLSLSSTNLGAVGAISSGTTDVVVSDPSMNLLGMVGHLQVFVFSDWILMSQPIEYSETTNGLRWLIPREKLPWKKENAANHEFPGRHNKLSMKPMNLSVGFHYKKGDTMELNSSNSLYLQKFPSPIELVPEVGRLNGQQNKSMRLTSYGELLQSYEYSIYFLREKPFSALVKKKENYTGWKDFEMNMFWLGVAGGSLVIIHLLILLFLRWRTESLFHGILSVPRFELFLLIFMIPCISQASAFVIRGGTTKGIIAGTLLLAIPTTFVLSVCLFFVMAIFIGDLVQYKELKQTVMHTPCHTKLLGLFFGRPTKGKWFYREGLPSYFLLRFGFLFEDRKGPPVLVLTDQNDPNRVPKWIDSGQSGIGRMRPVDFDNGNEIAQISTSKKLLGCARSAYLILDLLRRVTFGIMSGAYSSPTQSQSIIALAFTVGQLLYLLTLKPYIRRGVHVVESVSLLCEAAMFGLSLSTAHTNPYKEKTMGFVMISLLFITFLSQLVNEWYALVRWLLSLPQSSNPSFKLGVKFVAKGLILPFLPRKYWLKLLPGSSHPSTGLVPVPPLSPETPLVRRNEAMQHVSPLNSMTATIFPVLSPRSHGFHEIGQTSNAQGVGEAKQQKGSRLEPRSEMSKLRELAKASFNYR</sequence>
<dbReference type="InParanoid" id="A0A2G5E5T1"/>
<keyword evidence="2" id="KW-0812">Transmembrane</keyword>
<feature type="transmembrane region" description="Helical" evidence="2">
    <location>
        <begin position="715"/>
        <end position="742"/>
    </location>
</feature>
<feature type="region of interest" description="Disordered" evidence="1">
    <location>
        <begin position="1057"/>
        <end position="1087"/>
    </location>
</feature>
<feature type="signal peptide" evidence="3">
    <location>
        <begin position="1"/>
        <end position="15"/>
    </location>
</feature>
<feature type="transmembrane region" description="Helical" evidence="2">
    <location>
        <begin position="649"/>
        <end position="669"/>
    </location>
</feature>
<dbReference type="EMBL" id="KZ305028">
    <property type="protein sequence ID" value="PIA51132.1"/>
    <property type="molecule type" value="Genomic_DNA"/>
</dbReference>
<gene>
    <name evidence="4" type="ORF">AQUCO_01100163v1</name>
</gene>
<proteinExistence type="predicted"/>
<dbReference type="OrthoDB" id="1936312at2759"/>
<evidence type="ECO:0000256" key="2">
    <source>
        <dbReference type="SAM" id="Phobius"/>
    </source>
</evidence>
<evidence type="ECO:0008006" key="6">
    <source>
        <dbReference type="Google" id="ProtNLM"/>
    </source>
</evidence>
<dbReference type="Proteomes" id="UP000230069">
    <property type="component" value="Unassembled WGS sequence"/>
</dbReference>
<feature type="transmembrane region" description="Helical" evidence="2">
    <location>
        <begin position="689"/>
        <end position="709"/>
    </location>
</feature>
<evidence type="ECO:0000313" key="4">
    <source>
        <dbReference type="EMBL" id="PIA51132.1"/>
    </source>
</evidence>
<feature type="transmembrane region" description="Helical" evidence="2">
    <location>
        <begin position="884"/>
        <end position="904"/>
    </location>
</feature>
<dbReference type="PANTHER" id="PTHR34677">
    <property type="match status" value="1"/>
</dbReference>
<accession>A0A2G5E5T1</accession>
<feature type="transmembrane region" description="Helical" evidence="2">
    <location>
        <begin position="939"/>
        <end position="957"/>
    </location>
</feature>
<evidence type="ECO:0000256" key="1">
    <source>
        <dbReference type="SAM" id="MobiDB-lite"/>
    </source>
</evidence>
<keyword evidence="5" id="KW-1185">Reference proteome</keyword>
<dbReference type="STRING" id="218851.A0A2G5E5T1"/>